<gene>
    <name evidence="3" type="ORF">SPSC_04901</name>
</gene>
<evidence type="ECO:0000313" key="3">
    <source>
        <dbReference type="EMBL" id="CDU25067.1"/>
    </source>
</evidence>
<dbReference type="AlphaFoldDB" id="A0A127ZHE4"/>
<feature type="region of interest" description="Disordered" evidence="2">
    <location>
        <begin position="219"/>
        <end position="449"/>
    </location>
</feature>
<feature type="compositionally biased region" description="Low complexity" evidence="2">
    <location>
        <begin position="108"/>
        <end position="128"/>
    </location>
</feature>
<feature type="compositionally biased region" description="Polar residues" evidence="2">
    <location>
        <begin position="288"/>
        <end position="297"/>
    </location>
</feature>
<dbReference type="EMBL" id="LK056683">
    <property type="protein sequence ID" value="CDU25067.1"/>
    <property type="molecule type" value="Genomic_DNA"/>
</dbReference>
<proteinExistence type="predicted"/>
<feature type="compositionally biased region" description="Polar residues" evidence="2">
    <location>
        <begin position="311"/>
        <end position="328"/>
    </location>
</feature>
<feature type="compositionally biased region" description="Low complexity" evidence="2">
    <location>
        <begin position="410"/>
        <end position="432"/>
    </location>
</feature>
<organism evidence="3">
    <name type="scientific">Sporisorium scitamineum</name>
    <dbReference type="NCBI Taxonomy" id="49012"/>
    <lineage>
        <taxon>Eukaryota</taxon>
        <taxon>Fungi</taxon>
        <taxon>Dikarya</taxon>
        <taxon>Basidiomycota</taxon>
        <taxon>Ustilaginomycotina</taxon>
        <taxon>Ustilaginomycetes</taxon>
        <taxon>Ustilaginales</taxon>
        <taxon>Ustilaginaceae</taxon>
        <taxon>Sporisorium</taxon>
    </lineage>
</organism>
<feature type="compositionally biased region" description="Low complexity" evidence="2">
    <location>
        <begin position="82"/>
        <end position="92"/>
    </location>
</feature>
<feature type="coiled-coil region" evidence="1">
    <location>
        <begin position="510"/>
        <end position="544"/>
    </location>
</feature>
<feature type="compositionally biased region" description="Low complexity" evidence="2">
    <location>
        <begin position="355"/>
        <end position="390"/>
    </location>
</feature>
<feature type="compositionally biased region" description="Low complexity" evidence="2">
    <location>
        <begin position="16"/>
        <end position="38"/>
    </location>
</feature>
<reference evidence="3" key="1">
    <citation type="submission" date="2014-06" db="EMBL/GenBank/DDBJ databases">
        <authorList>
            <person name="Ju J."/>
            <person name="Zhang J."/>
        </authorList>
    </citation>
    <scope>NUCLEOTIDE SEQUENCE</scope>
    <source>
        <strain evidence="3">SscI8</strain>
    </source>
</reference>
<feature type="region of interest" description="Disordered" evidence="2">
    <location>
        <begin position="1"/>
        <end position="146"/>
    </location>
</feature>
<feature type="compositionally biased region" description="Polar residues" evidence="2">
    <location>
        <begin position="51"/>
        <end position="72"/>
    </location>
</feature>
<evidence type="ECO:0000256" key="1">
    <source>
        <dbReference type="SAM" id="Coils"/>
    </source>
</evidence>
<accession>A0A127ZHE4</accession>
<keyword evidence="1" id="KW-0175">Coiled coil</keyword>
<protein>
    <submittedName>
        <fullName evidence="3">Uncharacterized protein</fullName>
    </submittedName>
</protein>
<dbReference type="OrthoDB" id="2553564at2759"/>
<sequence length="925" mass="99821">MSHVSPCNMVGEEQDPPTCSESIESSSDTSSPTALPLLPVKPPKSRKRIDSSCSTFHTPTSSALTSNNNMVELQTRPPDTLASHSATTSSHPPQTPSSPHEEVDTHSRPTSSTTTTTTTTTTTSSSSNRSDRSSEESSSDTSPAASEATLIQHWDGVAHAKTYDGGFCCRRSSGVDVDVRMARRASVDCRAPVSGCVGEMLEARGSVLGGYRAVEAVVRDSDTGEQGNSGRESECDAVEDGAGPMHQQRPSGDVEEQSEERGQVDEQGEEELLEWLVDPPRTDEKDQPSLSPSTTLQDPDHSTAPTPAPIDTSTLKESATTTIGTINRQSEEPVPHQQKHSVAESDSAAAAPPRLKGLWGLLSGSASSSKPTPSASPTLARPLSLPAATTAPPPSNRLSTSPFSLFTLKPTPTSTTTTTTTTSSSSSSSSSSPPHPPTHPTPHRLPRTPLNETKQTSLILTCADTRHILKTSTSPTVLKQVGLKLERCFKEQLAETQDLRARWRVARDTVGDLEDENRHLREQLGKLSEEVVLREEEVERVRREGERERERERVGVEVERRVLGRRLMEEKSFAVGLGVMLCEQRRKGGGEEGGSSGQSVSSVLFENDVDQLVRLRCEAQAQARPLDTEDDAFNYDYEDLFRCPLHRFPHAAAAPPSTLVDERVLLIGTDQRLLASLVQRLTTLGLSRIVVALPGSSVASPKRIGARVVTFDPEATVAWTELINNSGGEVDCVVNAFDRLDVDKLASVCRFITQQYLTASSENGNKQAMSIVNVAYDDALTCTMALIGLSHTLCLSTPTPSTRPVRLNTLINPTNHPPAIETILRLIDPCSSTNGCVLHVDEQHLRCLGPPLCNASAIKGGGGKVGLLSRAVGEGVVGGEGWLRQRKRMVDVELMEALERENDALRERVEVLESEAAVKDVVDVK</sequence>
<name>A0A127ZHE4_9BASI</name>
<evidence type="ECO:0000256" key="2">
    <source>
        <dbReference type="SAM" id="MobiDB-lite"/>
    </source>
</evidence>